<dbReference type="InterPro" id="IPR003961">
    <property type="entry name" value="FN3_dom"/>
</dbReference>
<dbReference type="InParanoid" id="A0A1Y2PDN2"/>
<dbReference type="Pfam" id="PF13620">
    <property type="entry name" value="CarboxypepD_reg"/>
    <property type="match status" value="1"/>
</dbReference>
<dbReference type="AlphaFoldDB" id="A0A1Y2PDN2"/>
<dbReference type="InterPro" id="IPR013783">
    <property type="entry name" value="Ig-like_fold"/>
</dbReference>
<dbReference type="PANTHER" id="PTHR36842">
    <property type="entry name" value="PROTEIN TOLB HOMOLOG"/>
    <property type="match status" value="1"/>
</dbReference>
<dbReference type="SUPFAM" id="SSF49464">
    <property type="entry name" value="Carboxypeptidase regulatory domain-like"/>
    <property type="match status" value="1"/>
</dbReference>
<dbReference type="PROSITE" id="PS51257">
    <property type="entry name" value="PROKAR_LIPOPROTEIN"/>
    <property type="match status" value="1"/>
</dbReference>
<evidence type="ECO:0000313" key="2">
    <source>
        <dbReference type="EMBL" id="OSY88545.1"/>
    </source>
</evidence>
<comment type="caution">
    <text evidence="2">The sequence shown here is derived from an EMBL/GenBank/DDBJ whole genome shotgun (WGS) entry which is preliminary data.</text>
</comment>
<evidence type="ECO:0000313" key="3">
    <source>
        <dbReference type="Proteomes" id="UP000194221"/>
    </source>
</evidence>
<dbReference type="EMBL" id="LAPZ01000003">
    <property type="protein sequence ID" value="OSY88545.1"/>
    <property type="molecule type" value="Genomic_DNA"/>
</dbReference>
<feature type="domain" description="Fibronectin type-III" evidence="1">
    <location>
        <begin position="117"/>
        <end position="216"/>
    </location>
</feature>
<accession>A0A1Y2PDN2</accession>
<gene>
    <name evidence="2" type="ORF">WH52_07300</name>
</gene>
<dbReference type="RefSeq" id="WP_086030276.1">
    <property type="nucleotide sequence ID" value="NZ_LAPZ01000003.1"/>
</dbReference>
<evidence type="ECO:0000259" key="1">
    <source>
        <dbReference type="PROSITE" id="PS50853"/>
    </source>
</evidence>
<dbReference type="OrthoDB" id="9815657at2"/>
<keyword evidence="3" id="KW-1185">Reference proteome</keyword>
<sequence>MKILLKAICIITIFTFLGCGEDSTLGPVEFGKIKGRVVKAKSFEPISNAKVTLSPTNNSTFTDDNGEFLFEEVAVNQYSVQAEKEGFLDKFEPADLQSGATLSINFEMQISTALNKPPSVPEIVSPDDGVTDLDNSVEIVWRQSKDPEEDEIKYKIELRNDFNNDVLKIENLTDTTYTVNNLKFGAKYFWHIAVSDDINPEVQTNVRAFTIKTDPENRYFYVRKENGNNIIYSGDLDVNGNLINEVKLTDSSKNSWRPRKNNPVNLVAFLGTFNNETHIFTMEPNGEDVKRVTTTVPVTAFNLNQVDFSWSTNGEKLIYPHHDKLYMINKDGSGLQLIHQTTNGHLITECEWSNDGTKIALVTNNSSGYDGFIYTIDVNGNLVDTIVSNNVGALGGLNISVDGMRLLFTRDVSNFQSVNYRRLDNVMFLYDFQTSTISQASNGKESGTNDLDPRFSPNEAEVIFVNTSNDGISVKTIYKMELNSTSAAKEEVVENATMPDWE</sequence>
<dbReference type="PROSITE" id="PS50853">
    <property type="entry name" value="FN3"/>
    <property type="match status" value="1"/>
</dbReference>
<protein>
    <recommendedName>
        <fullName evidence="1">Fibronectin type-III domain-containing protein</fullName>
    </recommendedName>
</protein>
<dbReference type="Gene3D" id="2.60.40.1120">
    <property type="entry name" value="Carboxypeptidase-like, regulatory domain"/>
    <property type="match status" value="1"/>
</dbReference>
<dbReference type="CDD" id="cd00063">
    <property type="entry name" value="FN3"/>
    <property type="match status" value="1"/>
</dbReference>
<name>A0A1Y2PDN2_9FLAO</name>
<dbReference type="InterPro" id="IPR011042">
    <property type="entry name" value="6-blade_b-propeller_TolB-like"/>
</dbReference>
<dbReference type="Gene3D" id="2.120.10.30">
    <property type="entry name" value="TolB, C-terminal domain"/>
    <property type="match status" value="1"/>
</dbReference>
<proteinExistence type="predicted"/>
<dbReference type="InterPro" id="IPR036116">
    <property type="entry name" value="FN3_sf"/>
</dbReference>
<dbReference type="STRING" id="1635173.WH52_07300"/>
<dbReference type="InterPro" id="IPR008969">
    <property type="entry name" value="CarboxyPept-like_regulatory"/>
</dbReference>
<dbReference type="PANTHER" id="PTHR36842:SF1">
    <property type="entry name" value="PROTEIN TOLB"/>
    <property type="match status" value="1"/>
</dbReference>
<dbReference type="SUPFAM" id="SSF69304">
    <property type="entry name" value="Tricorn protease N-terminal domain"/>
    <property type="match status" value="1"/>
</dbReference>
<dbReference type="Proteomes" id="UP000194221">
    <property type="component" value="Unassembled WGS sequence"/>
</dbReference>
<dbReference type="SUPFAM" id="SSF49265">
    <property type="entry name" value="Fibronectin type III"/>
    <property type="match status" value="1"/>
</dbReference>
<organism evidence="2 3">
    <name type="scientific">Tenacibaculum holothuriorum</name>
    <dbReference type="NCBI Taxonomy" id="1635173"/>
    <lineage>
        <taxon>Bacteria</taxon>
        <taxon>Pseudomonadati</taxon>
        <taxon>Bacteroidota</taxon>
        <taxon>Flavobacteriia</taxon>
        <taxon>Flavobacteriales</taxon>
        <taxon>Flavobacteriaceae</taxon>
        <taxon>Tenacibaculum</taxon>
    </lineage>
</organism>
<dbReference type="Gene3D" id="2.60.40.10">
    <property type="entry name" value="Immunoglobulins"/>
    <property type="match status" value="1"/>
</dbReference>
<reference evidence="2 3" key="1">
    <citation type="submission" date="2015-03" db="EMBL/GenBank/DDBJ databases">
        <title>Genome sequence of Tenacibaculum sp. S2-2, isolated from intestinal microbiota of sea cucumber, Apostichopus japonicas.</title>
        <authorList>
            <person name="Shao Z."/>
            <person name="Wang L."/>
            <person name="Li X."/>
        </authorList>
    </citation>
    <scope>NUCLEOTIDE SEQUENCE [LARGE SCALE GENOMIC DNA]</scope>
    <source>
        <strain evidence="2 3">S2-2</strain>
    </source>
</reference>